<feature type="signal peptide" evidence="6">
    <location>
        <begin position="1"/>
        <end position="29"/>
    </location>
</feature>
<dbReference type="AlphaFoldDB" id="A0A2P8C9N1"/>
<dbReference type="RefSeq" id="WP_106542965.1">
    <property type="nucleotide sequence ID" value="NZ_BLAU01000001.1"/>
</dbReference>
<evidence type="ECO:0000256" key="4">
    <source>
        <dbReference type="ARBA" id="ARBA00023136"/>
    </source>
</evidence>
<dbReference type="Pfam" id="PF07980">
    <property type="entry name" value="SusD_RagB"/>
    <property type="match status" value="1"/>
</dbReference>
<accession>A0A2P8C9N1</accession>
<protein>
    <submittedName>
        <fullName evidence="9">Putative outer membrane starch-binding protein</fullName>
    </submittedName>
</protein>
<dbReference type="InterPro" id="IPR011990">
    <property type="entry name" value="TPR-like_helical_dom_sf"/>
</dbReference>
<feature type="chain" id="PRO_5015169141" evidence="6">
    <location>
        <begin position="30"/>
        <end position="490"/>
    </location>
</feature>
<sequence length="490" mass="55207">MKNSIKNNIQVKWWLVVVALLMSSCSDFLKEDPQNVVAQTNYYQNEKDAISAVNSIYAWLGSYDFAYGNTAGIYHSTFWITQGLASDEMNNNQLGAPDLDQLATFSYNSENGAILEIWKMHYKAIYVANIAIDRIPKIDMDPTLRSRLVNEAKFLRGLLYFNLVRMFGQVPLLVNENEPLTPEVSTVDEIYTQIINDLTDAENLPDSYPVGNGLGRATSGAAKSLLAKVYLTRGEYQKCADMAQEVINSGRYQLWSNYSDVFKLSSRNGKEAIFSVGFGDADGAISFWEVGQFNVRLLPAELSRDIPEISNTQGWQVATQNLYDSYSSADSRKDVTFMTQFNKPDGSTVNLDKIYFQKYWDKEADPTAGGSKNDFPVLRYSDVLLMDAEANAQLGNFAPANTYLNMVRNRANLSDVDITSKDAFISEVLSERRKEFACEGQRWFDLVRTQKLIDKVQAAKGITPGDEYKLFPIPLRERDLNPNLPQNPGF</sequence>
<keyword evidence="3 6" id="KW-0732">Signal</keyword>
<dbReference type="Pfam" id="PF14322">
    <property type="entry name" value="SusD-like_3"/>
    <property type="match status" value="1"/>
</dbReference>
<evidence type="ECO:0000313" key="10">
    <source>
        <dbReference type="Proteomes" id="UP000240621"/>
    </source>
</evidence>
<feature type="domain" description="RagB/SusD" evidence="7">
    <location>
        <begin position="352"/>
        <end position="490"/>
    </location>
</feature>
<dbReference type="EMBL" id="PYGC01000008">
    <property type="protein sequence ID" value="PSK81662.1"/>
    <property type="molecule type" value="Genomic_DNA"/>
</dbReference>
<evidence type="ECO:0000256" key="6">
    <source>
        <dbReference type="SAM" id="SignalP"/>
    </source>
</evidence>
<dbReference type="Gene3D" id="1.25.40.390">
    <property type="match status" value="1"/>
</dbReference>
<keyword evidence="4" id="KW-0472">Membrane</keyword>
<dbReference type="PROSITE" id="PS51257">
    <property type="entry name" value="PROKAR_LIPOPROTEIN"/>
    <property type="match status" value="1"/>
</dbReference>
<dbReference type="SUPFAM" id="SSF48452">
    <property type="entry name" value="TPR-like"/>
    <property type="match status" value="1"/>
</dbReference>
<comment type="subcellular location">
    <subcellularLocation>
        <location evidence="1">Cell outer membrane</location>
    </subcellularLocation>
</comment>
<comment type="similarity">
    <text evidence="2">Belongs to the SusD family.</text>
</comment>
<evidence type="ECO:0000256" key="2">
    <source>
        <dbReference type="ARBA" id="ARBA00006275"/>
    </source>
</evidence>
<dbReference type="InterPro" id="IPR012944">
    <property type="entry name" value="SusD_RagB_dom"/>
</dbReference>
<feature type="domain" description="SusD-like N-terminal" evidence="8">
    <location>
        <begin position="95"/>
        <end position="231"/>
    </location>
</feature>
<comment type="caution">
    <text evidence="9">The sequence shown here is derived from an EMBL/GenBank/DDBJ whole genome shotgun (WGS) entry which is preliminary data.</text>
</comment>
<proteinExistence type="inferred from homology"/>
<evidence type="ECO:0000256" key="3">
    <source>
        <dbReference type="ARBA" id="ARBA00022729"/>
    </source>
</evidence>
<evidence type="ECO:0000259" key="7">
    <source>
        <dbReference type="Pfam" id="PF07980"/>
    </source>
</evidence>
<name>A0A2P8C9N1_9BACT</name>
<dbReference type="InterPro" id="IPR033985">
    <property type="entry name" value="SusD-like_N"/>
</dbReference>
<evidence type="ECO:0000256" key="1">
    <source>
        <dbReference type="ARBA" id="ARBA00004442"/>
    </source>
</evidence>
<dbReference type="CDD" id="cd08977">
    <property type="entry name" value="SusD"/>
    <property type="match status" value="1"/>
</dbReference>
<dbReference type="OrthoDB" id="727588at2"/>
<evidence type="ECO:0000259" key="8">
    <source>
        <dbReference type="Pfam" id="PF14322"/>
    </source>
</evidence>
<reference evidence="9 10" key="1">
    <citation type="submission" date="2018-03" db="EMBL/GenBank/DDBJ databases">
        <title>Genomic Encyclopedia of Archaeal and Bacterial Type Strains, Phase II (KMG-II): from individual species to whole genera.</title>
        <authorList>
            <person name="Goeker M."/>
        </authorList>
    </citation>
    <scope>NUCLEOTIDE SEQUENCE [LARGE SCALE GENOMIC DNA]</scope>
    <source>
        <strain evidence="9 10">DSM 27267</strain>
    </source>
</reference>
<dbReference type="GO" id="GO:0009279">
    <property type="term" value="C:cell outer membrane"/>
    <property type="evidence" value="ECO:0007669"/>
    <property type="project" value="UniProtKB-SubCell"/>
</dbReference>
<dbReference type="Proteomes" id="UP000240621">
    <property type="component" value="Unassembled WGS sequence"/>
</dbReference>
<organism evidence="9 10">
    <name type="scientific">Prolixibacter denitrificans</name>
    <dbReference type="NCBI Taxonomy" id="1541063"/>
    <lineage>
        <taxon>Bacteria</taxon>
        <taxon>Pseudomonadati</taxon>
        <taxon>Bacteroidota</taxon>
        <taxon>Bacteroidia</taxon>
        <taxon>Marinilabiliales</taxon>
        <taxon>Prolixibacteraceae</taxon>
        <taxon>Prolixibacter</taxon>
    </lineage>
</organism>
<gene>
    <name evidence="9" type="ORF">CLV93_10860</name>
</gene>
<evidence type="ECO:0000313" key="9">
    <source>
        <dbReference type="EMBL" id="PSK81662.1"/>
    </source>
</evidence>
<evidence type="ECO:0000256" key="5">
    <source>
        <dbReference type="ARBA" id="ARBA00023237"/>
    </source>
</evidence>
<keyword evidence="5" id="KW-0998">Cell outer membrane</keyword>